<dbReference type="Proteomes" id="UP000799441">
    <property type="component" value="Unassembled WGS sequence"/>
</dbReference>
<proteinExistence type="predicted"/>
<evidence type="ECO:0000259" key="1">
    <source>
        <dbReference type="PROSITE" id="PS51462"/>
    </source>
</evidence>
<dbReference type="GO" id="GO:0044715">
    <property type="term" value="F:8-oxo-dGDP phosphatase activity"/>
    <property type="evidence" value="ECO:0007669"/>
    <property type="project" value="UniProtKB-ARBA"/>
</dbReference>
<dbReference type="InterPro" id="IPR000086">
    <property type="entry name" value="NUDIX_hydrolase_dom"/>
</dbReference>
<dbReference type="PANTHER" id="PTHR13622">
    <property type="entry name" value="THIAMIN PYROPHOSPHOKINASE"/>
    <property type="match status" value="1"/>
</dbReference>
<dbReference type="PROSITE" id="PS51462">
    <property type="entry name" value="NUDIX"/>
    <property type="match status" value="1"/>
</dbReference>
<evidence type="ECO:0000313" key="3">
    <source>
        <dbReference type="Proteomes" id="UP000799441"/>
    </source>
</evidence>
<feature type="domain" description="Nudix hydrolase" evidence="1">
    <location>
        <begin position="132"/>
        <end position="289"/>
    </location>
</feature>
<accession>A0A9P4QBF6</accession>
<comment type="caution">
    <text evidence="2">The sequence shown here is derived from an EMBL/GenBank/DDBJ whole genome shotgun (WGS) entry which is preliminary data.</text>
</comment>
<dbReference type="EMBL" id="MU003788">
    <property type="protein sequence ID" value="KAF2721729.1"/>
    <property type="molecule type" value="Genomic_DNA"/>
</dbReference>
<reference evidence="2" key="1">
    <citation type="journal article" date="2020" name="Stud. Mycol.">
        <title>101 Dothideomycetes genomes: a test case for predicting lifestyles and emergence of pathogens.</title>
        <authorList>
            <person name="Haridas S."/>
            <person name="Albert R."/>
            <person name="Binder M."/>
            <person name="Bloem J."/>
            <person name="Labutti K."/>
            <person name="Salamov A."/>
            <person name="Andreopoulos B."/>
            <person name="Baker S."/>
            <person name="Barry K."/>
            <person name="Bills G."/>
            <person name="Bluhm B."/>
            <person name="Cannon C."/>
            <person name="Castanera R."/>
            <person name="Culley D."/>
            <person name="Daum C."/>
            <person name="Ezra D."/>
            <person name="Gonzalez J."/>
            <person name="Henrissat B."/>
            <person name="Kuo A."/>
            <person name="Liang C."/>
            <person name="Lipzen A."/>
            <person name="Lutzoni F."/>
            <person name="Magnuson J."/>
            <person name="Mondo S."/>
            <person name="Nolan M."/>
            <person name="Ohm R."/>
            <person name="Pangilinan J."/>
            <person name="Park H.-J."/>
            <person name="Ramirez L."/>
            <person name="Alfaro M."/>
            <person name="Sun H."/>
            <person name="Tritt A."/>
            <person name="Yoshinaga Y."/>
            <person name="Zwiers L.-H."/>
            <person name="Turgeon B."/>
            <person name="Goodwin S."/>
            <person name="Spatafora J."/>
            <person name="Crous P."/>
            <person name="Grigoriev I."/>
        </authorList>
    </citation>
    <scope>NUCLEOTIDE SEQUENCE</scope>
    <source>
        <strain evidence="2">CBS 116435</strain>
    </source>
</reference>
<keyword evidence="3" id="KW-1185">Reference proteome</keyword>
<dbReference type="FunFam" id="3.90.79.10:FF:000019">
    <property type="entry name" value="Thiamin pyrophosphokinase, putative"/>
    <property type="match status" value="1"/>
</dbReference>
<organism evidence="2 3">
    <name type="scientific">Polychaeton citri CBS 116435</name>
    <dbReference type="NCBI Taxonomy" id="1314669"/>
    <lineage>
        <taxon>Eukaryota</taxon>
        <taxon>Fungi</taxon>
        <taxon>Dikarya</taxon>
        <taxon>Ascomycota</taxon>
        <taxon>Pezizomycotina</taxon>
        <taxon>Dothideomycetes</taxon>
        <taxon>Dothideomycetidae</taxon>
        <taxon>Capnodiales</taxon>
        <taxon>Capnodiaceae</taxon>
        <taxon>Polychaeton</taxon>
    </lineage>
</organism>
<sequence>MDRPSKTYLDLVQVNDNFPYDPEAISQYYALYLPQDEQPHGYLLPETVAKLPWTEHEFRILHIPPCSVTVLDTSHGADTAAAVNKAFADIVTRCLDQDLFHVLDKRHSEPFAVLGAKYPVRIERFATALFGTVSCGAHMVAYTTTTAANGGGSKVSDLWIPRRADHLYTYPGMLDTTVAGGVKAGVKPLTTIIEEAMEEASLPATLVRQHVKPRGVITTVSVTGKGFPGEQGLVMPDQIFVYDIELPNGVVPRPNDDEVSGFTCMGVEEVQTALKRDEFKPDSAAVLIDFFIRHGIVTPEEERDYVAIVTHLHRRLPFRTVPP</sequence>
<dbReference type="Gene3D" id="3.90.79.10">
    <property type="entry name" value="Nucleoside Triphosphate Pyrophosphohydrolase"/>
    <property type="match status" value="1"/>
</dbReference>
<dbReference type="PANTHER" id="PTHR13622:SF8">
    <property type="entry name" value="THIAMIN PYROPHOSPHOKINASE 1"/>
    <property type="match status" value="1"/>
</dbReference>
<evidence type="ECO:0000313" key="2">
    <source>
        <dbReference type="EMBL" id="KAF2721729.1"/>
    </source>
</evidence>
<name>A0A9P4QBF6_9PEZI</name>
<dbReference type="SUPFAM" id="SSF55811">
    <property type="entry name" value="Nudix"/>
    <property type="match status" value="1"/>
</dbReference>
<dbReference type="AlphaFoldDB" id="A0A9P4QBF6"/>
<gene>
    <name evidence="2" type="ORF">K431DRAFT_303256</name>
</gene>
<dbReference type="OrthoDB" id="10261522at2759"/>
<dbReference type="CDD" id="cd03676">
    <property type="entry name" value="NUDIX_Tnr3_like"/>
    <property type="match status" value="1"/>
</dbReference>
<dbReference type="InterPro" id="IPR015797">
    <property type="entry name" value="NUDIX_hydrolase-like_dom_sf"/>
</dbReference>
<protein>
    <recommendedName>
        <fullName evidence="1">Nudix hydrolase domain-containing protein</fullName>
    </recommendedName>
</protein>